<reference evidence="1" key="2">
    <citation type="journal article" date="2015" name="Fish Shellfish Immunol.">
        <title>Early steps in the European eel (Anguilla anguilla)-Vibrio vulnificus interaction in the gills: Role of the RtxA13 toxin.</title>
        <authorList>
            <person name="Callol A."/>
            <person name="Pajuelo D."/>
            <person name="Ebbesson L."/>
            <person name="Teles M."/>
            <person name="MacKenzie S."/>
            <person name="Amaro C."/>
        </authorList>
    </citation>
    <scope>NUCLEOTIDE SEQUENCE</scope>
</reference>
<protein>
    <submittedName>
        <fullName evidence="1">Uncharacterized protein</fullName>
    </submittedName>
</protein>
<organism evidence="1">
    <name type="scientific">Anguilla anguilla</name>
    <name type="common">European freshwater eel</name>
    <name type="synonym">Muraena anguilla</name>
    <dbReference type="NCBI Taxonomy" id="7936"/>
    <lineage>
        <taxon>Eukaryota</taxon>
        <taxon>Metazoa</taxon>
        <taxon>Chordata</taxon>
        <taxon>Craniata</taxon>
        <taxon>Vertebrata</taxon>
        <taxon>Euteleostomi</taxon>
        <taxon>Actinopterygii</taxon>
        <taxon>Neopterygii</taxon>
        <taxon>Teleostei</taxon>
        <taxon>Anguilliformes</taxon>
        <taxon>Anguillidae</taxon>
        <taxon>Anguilla</taxon>
    </lineage>
</organism>
<dbReference type="AlphaFoldDB" id="A0A0E9R3B4"/>
<reference evidence="1" key="1">
    <citation type="submission" date="2014-11" db="EMBL/GenBank/DDBJ databases">
        <authorList>
            <person name="Amaro Gonzalez C."/>
        </authorList>
    </citation>
    <scope>NUCLEOTIDE SEQUENCE</scope>
</reference>
<dbReference type="EMBL" id="GBXM01084911">
    <property type="protein sequence ID" value="JAH23666.1"/>
    <property type="molecule type" value="Transcribed_RNA"/>
</dbReference>
<accession>A0A0E9R3B4</accession>
<proteinExistence type="predicted"/>
<evidence type="ECO:0000313" key="1">
    <source>
        <dbReference type="EMBL" id="JAH23666.1"/>
    </source>
</evidence>
<sequence length="28" mass="3423">MSCWAHFCFSRTTKVQDYLLVKLFGFFF</sequence>
<name>A0A0E9R3B4_ANGAN</name>